<evidence type="ECO:0000313" key="9">
    <source>
        <dbReference type="Proteomes" id="UP001552299"/>
    </source>
</evidence>
<dbReference type="InterPro" id="IPR017853">
    <property type="entry name" value="GH"/>
</dbReference>
<evidence type="ECO:0000256" key="7">
    <source>
        <dbReference type="RuleBase" id="RU004335"/>
    </source>
</evidence>
<dbReference type="SUPFAM" id="SSF51445">
    <property type="entry name" value="(Trans)glycosidases"/>
    <property type="match status" value="1"/>
</dbReference>
<keyword evidence="5" id="KW-0378">Hydrolase</keyword>
<dbReference type="Pfam" id="PF00332">
    <property type="entry name" value="Glyco_hydro_17"/>
    <property type="match status" value="1"/>
</dbReference>
<keyword evidence="4" id="KW-0732">Signal</keyword>
<comment type="caution">
    <text evidence="8">The sequence shown here is derived from an EMBL/GenBank/DDBJ whole genome shotgun (WGS) entry which is preliminary data.</text>
</comment>
<comment type="similarity">
    <text evidence="2 7">Belongs to the glycosyl hydrolase 17 family.</text>
</comment>
<evidence type="ECO:0000313" key="8">
    <source>
        <dbReference type="EMBL" id="KAL0924002.1"/>
    </source>
</evidence>
<evidence type="ECO:0000256" key="6">
    <source>
        <dbReference type="ARBA" id="ARBA00023295"/>
    </source>
</evidence>
<proteinExistence type="inferred from homology"/>
<dbReference type="Gene3D" id="3.20.20.80">
    <property type="entry name" value="Glycosidases"/>
    <property type="match status" value="1"/>
</dbReference>
<evidence type="ECO:0000256" key="5">
    <source>
        <dbReference type="ARBA" id="ARBA00022801"/>
    </source>
</evidence>
<comment type="catalytic activity">
    <reaction evidence="1">
        <text>Hydrolysis of (1-&gt;3)-beta-D-glucosidic linkages in (1-&gt;3)-beta-D-glucans.</text>
        <dbReference type="EC" id="3.2.1.39"/>
    </reaction>
</comment>
<dbReference type="Proteomes" id="UP001552299">
    <property type="component" value="Unassembled WGS sequence"/>
</dbReference>
<dbReference type="InterPro" id="IPR044965">
    <property type="entry name" value="Glyco_hydro_17_plant"/>
</dbReference>
<evidence type="ECO:0000256" key="2">
    <source>
        <dbReference type="ARBA" id="ARBA00008773"/>
    </source>
</evidence>
<dbReference type="InterPro" id="IPR000490">
    <property type="entry name" value="Glyco_hydro_17"/>
</dbReference>
<evidence type="ECO:0000256" key="4">
    <source>
        <dbReference type="ARBA" id="ARBA00022729"/>
    </source>
</evidence>
<protein>
    <recommendedName>
        <fullName evidence="3">glucan endo-1,3-beta-D-glucosidase</fullName>
        <ecNumber evidence="3">3.2.1.39</ecNumber>
    </recommendedName>
</protein>
<dbReference type="GO" id="GO:0042973">
    <property type="term" value="F:glucan endo-1,3-beta-D-glucosidase activity"/>
    <property type="evidence" value="ECO:0007669"/>
    <property type="project" value="UniProtKB-EC"/>
</dbReference>
<dbReference type="FunFam" id="3.20.20.80:FF:000005">
    <property type="entry name" value="Glucan endo-1,3-beta-glucosidase 14"/>
    <property type="match status" value="1"/>
</dbReference>
<gene>
    <name evidence="8" type="ORF">M5K25_004800</name>
</gene>
<sequence>MKALLFVFFKQITVPFVIVFILFSSEFGIVKQVSALGINYGQVANNLPSPEHVLRLLSSLHITKTRIYDTNPKVLSAFANSSIELIVTVPNEAVAGLADPAQAADWITTNISPFLPDTKITGIAVGNEVFTSQDSVLIDNVVDAMMGLHQGLVGLGLDSVIHVSTASSLAVLANSYPPSLGSFRPELAELIGPLLRFLSVTGSPFWINAYPYFAYKDDPERVPLDYVLFNSGAGMVDPNTGLKYDNMLYAQVDAVIFAIARFGYGGIEVRVSETGWPSKGDDDEMGATVENAMIYNRNLVARQLENEGTPLRPRTRLEVYLFALFNEDLKPGPTSERNYGLYQPDGSMAYNVGLSSATSTASVSAINSSASRIQGDKSNWLWFCIISISLALQISIRWPF</sequence>
<keyword evidence="6" id="KW-0326">Glycosidase</keyword>
<dbReference type="EMBL" id="JANQDX010000005">
    <property type="protein sequence ID" value="KAL0924002.1"/>
    <property type="molecule type" value="Genomic_DNA"/>
</dbReference>
<evidence type="ECO:0000256" key="1">
    <source>
        <dbReference type="ARBA" id="ARBA00000382"/>
    </source>
</evidence>
<dbReference type="EC" id="3.2.1.39" evidence="3"/>
<keyword evidence="9" id="KW-1185">Reference proteome</keyword>
<dbReference type="AlphaFoldDB" id="A0ABD0VFT0"/>
<reference evidence="8 9" key="1">
    <citation type="journal article" date="2024" name="Plant Biotechnol. J.">
        <title>Dendrobium thyrsiflorum genome and its molecular insights into genes involved in important horticultural traits.</title>
        <authorList>
            <person name="Chen B."/>
            <person name="Wang J.Y."/>
            <person name="Zheng P.J."/>
            <person name="Li K.L."/>
            <person name="Liang Y.M."/>
            <person name="Chen X.F."/>
            <person name="Zhang C."/>
            <person name="Zhao X."/>
            <person name="He X."/>
            <person name="Zhang G.Q."/>
            <person name="Liu Z.J."/>
            <person name="Xu Q."/>
        </authorList>
    </citation>
    <scope>NUCLEOTIDE SEQUENCE [LARGE SCALE GENOMIC DNA]</scope>
    <source>
        <strain evidence="8">GZMU011</strain>
    </source>
</reference>
<name>A0ABD0VFT0_DENTH</name>
<organism evidence="8 9">
    <name type="scientific">Dendrobium thyrsiflorum</name>
    <name type="common">Pinecone-like raceme dendrobium</name>
    <name type="synonym">Orchid</name>
    <dbReference type="NCBI Taxonomy" id="117978"/>
    <lineage>
        <taxon>Eukaryota</taxon>
        <taxon>Viridiplantae</taxon>
        <taxon>Streptophyta</taxon>
        <taxon>Embryophyta</taxon>
        <taxon>Tracheophyta</taxon>
        <taxon>Spermatophyta</taxon>
        <taxon>Magnoliopsida</taxon>
        <taxon>Liliopsida</taxon>
        <taxon>Asparagales</taxon>
        <taxon>Orchidaceae</taxon>
        <taxon>Epidendroideae</taxon>
        <taxon>Malaxideae</taxon>
        <taxon>Dendrobiinae</taxon>
        <taxon>Dendrobium</taxon>
    </lineage>
</organism>
<accession>A0ABD0VFT0</accession>
<evidence type="ECO:0000256" key="3">
    <source>
        <dbReference type="ARBA" id="ARBA00012780"/>
    </source>
</evidence>
<dbReference type="PANTHER" id="PTHR32227">
    <property type="entry name" value="GLUCAN ENDO-1,3-BETA-GLUCOSIDASE BG1-RELATED-RELATED"/>
    <property type="match status" value="1"/>
</dbReference>